<dbReference type="OrthoDB" id="3985792at2"/>
<protein>
    <recommendedName>
        <fullName evidence="3">WD40 repeat domain-containing protein</fullName>
    </recommendedName>
</protein>
<dbReference type="RefSeq" id="WP_130965959.1">
    <property type="nucleotide sequence ID" value="NZ_SIXI01000001.1"/>
</dbReference>
<accession>A0A4Q9H1H4</accession>
<name>A0A4Q9H1H4_9BURK</name>
<dbReference type="Proteomes" id="UP000292120">
    <property type="component" value="Unassembled WGS sequence"/>
</dbReference>
<evidence type="ECO:0000313" key="2">
    <source>
        <dbReference type="Proteomes" id="UP000292120"/>
    </source>
</evidence>
<gene>
    <name evidence="1" type="ORF">EYS42_00710</name>
</gene>
<sequence>MTMPSSHASGAWRFLGASATVLGLIVHAGAAHGQANPYRRVAVLQAPADVVQIVPADVFAKGQVAGLTQVKTGETTRYYFDGLRIVAAKEAVRRSDATIWRADGVAITLPALARGVDARVWSMNSSGVAAGESKTYLDRTNSVAVVWRDGKVVDLGAGARSSARHINESGLVLGRRALTSSVLSDGEFFVGKDKATLKWLKPLPPGANSLFCVGLTDAGQVVCRTFGTEGGVSRTKAHVWSNGVFSEIVSPEGGEVLAMAVSPSGIVAGYVNMPGGGTRGFTWQAGQWRWLPDPPLPAPVLWSVYDVNDRGEVLLYGYTMYGYNGTTFLWNGLNHVPLNDLVVDSAPGETIGSSRLGPRGELLVNFQWKVDGALRFKDAVYAP</sequence>
<proteinExistence type="predicted"/>
<comment type="caution">
    <text evidence="1">The sequence shown here is derived from an EMBL/GenBank/DDBJ whole genome shotgun (WGS) entry which is preliminary data.</text>
</comment>
<dbReference type="EMBL" id="SIXI01000001">
    <property type="protein sequence ID" value="TBO34009.1"/>
    <property type="molecule type" value="Genomic_DNA"/>
</dbReference>
<keyword evidence="2" id="KW-1185">Reference proteome</keyword>
<reference evidence="1 2" key="1">
    <citation type="submission" date="2019-02" db="EMBL/GenBank/DDBJ databases">
        <title>Aquabacterium sp. strain KMB7.</title>
        <authorList>
            <person name="Chen W.-M."/>
        </authorList>
    </citation>
    <scope>NUCLEOTIDE SEQUENCE [LARGE SCALE GENOMIC DNA]</scope>
    <source>
        <strain evidence="1 2">KMB7</strain>
    </source>
</reference>
<organism evidence="1 2">
    <name type="scientific">Aquabacterium lacunae</name>
    <dbReference type="NCBI Taxonomy" id="2528630"/>
    <lineage>
        <taxon>Bacteria</taxon>
        <taxon>Pseudomonadati</taxon>
        <taxon>Pseudomonadota</taxon>
        <taxon>Betaproteobacteria</taxon>
        <taxon>Burkholderiales</taxon>
        <taxon>Aquabacterium</taxon>
    </lineage>
</organism>
<evidence type="ECO:0000313" key="1">
    <source>
        <dbReference type="EMBL" id="TBO34009.1"/>
    </source>
</evidence>
<evidence type="ECO:0008006" key="3">
    <source>
        <dbReference type="Google" id="ProtNLM"/>
    </source>
</evidence>
<dbReference type="AlphaFoldDB" id="A0A4Q9H1H4"/>